<evidence type="ECO:0000256" key="5">
    <source>
        <dbReference type="ARBA" id="ARBA00023136"/>
    </source>
</evidence>
<dbReference type="EMBL" id="VTWH01000001">
    <property type="protein sequence ID" value="KAA0972565.1"/>
    <property type="molecule type" value="Genomic_DNA"/>
</dbReference>
<comment type="caution">
    <text evidence="8">The sequence shown here is derived from an EMBL/GenBank/DDBJ whole genome shotgun (WGS) entry which is preliminary data.</text>
</comment>
<evidence type="ECO:0000256" key="3">
    <source>
        <dbReference type="ARBA" id="ARBA00022692"/>
    </source>
</evidence>
<evidence type="ECO:0000313" key="8">
    <source>
        <dbReference type="EMBL" id="KAA0972565.1"/>
    </source>
</evidence>
<keyword evidence="9" id="KW-1185">Reference proteome</keyword>
<dbReference type="Proteomes" id="UP000324738">
    <property type="component" value="Unassembled WGS sequence"/>
</dbReference>
<evidence type="ECO:0000256" key="4">
    <source>
        <dbReference type="ARBA" id="ARBA00022989"/>
    </source>
</evidence>
<keyword evidence="4 6" id="KW-1133">Transmembrane helix</keyword>
<feature type="transmembrane region" description="Helical" evidence="6">
    <location>
        <begin position="138"/>
        <end position="160"/>
    </location>
</feature>
<dbReference type="AlphaFoldDB" id="A0A5B0E345"/>
<evidence type="ECO:0000256" key="1">
    <source>
        <dbReference type="ARBA" id="ARBA00004651"/>
    </source>
</evidence>
<dbReference type="InterPro" id="IPR032816">
    <property type="entry name" value="VTT_dom"/>
</dbReference>
<dbReference type="PANTHER" id="PTHR42709:SF6">
    <property type="entry name" value="UNDECAPRENYL PHOSPHATE TRANSPORTER A"/>
    <property type="match status" value="1"/>
</dbReference>
<dbReference type="Pfam" id="PF09335">
    <property type="entry name" value="VTT_dom"/>
    <property type="match status" value="1"/>
</dbReference>
<dbReference type="PANTHER" id="PTHR42709">
    <property type="entry name" value="ALKALINE PHOSPHATASE LIKE PROTEIN"/>
    <property type="match status" value="1"/>
</dbReference>
<dbReference type="InterPro" id="IPR051311">
    <property type="entry name" value="DedA_domain"/>
</dbReference>
<evidence type="ECO:0000259" key="7">
    <source>
        <dbReference type="Pfam" id="PF09335"/>
    </source>
</evidence>
<keyword evidence="3 6" id="KW-0812">Transmembrane</keyword>
<organism evidence="8 9">
    <name type="scientific">Aureimonas fodinaquatilis</name>
    <dbReference type="NCBI Taxonomy" id="2565783"/>
    <lineage>
        <taxon>Bacteria</taxon>
        <taxon>Pseudomonadati</taxon>
        <taxon>Pseudomonadota</taxon>
        <taxon>Alphaproteobacteria</taxon>
        <taxon>Hyphomicrobiales</taxon>
        <taxon>Aurantimonadaceae</taxon>
        <taxon>Aureimonas</taxon>
    </lineage>
</organism>
<protein>
    <submittedName>
        <fullName evidence="8">DedA family protein</fullName>
    </submittedName>
</protein>
<dbReference type="GO" id="GO:0005886">
    <property type="term" value="C:plasma membrane"/>
    <property type="evidence" value="ECO:0007669"/>
    <property type="project" value="UniProtKB-SubCell"/>
</dbReference>
<dbReference type="OrthoDB" id="9813426at2"/>
<dbReference type="RefSeq" id="WP_149298394.1">
    <property type="nucleotide sequence ID" value="NZ_VTWH01000001.1"/>
</dbReference>
<gene>
    <name evidence="8" type="ORF">FPY71_05645</name>
</gene>
<keyword evidence="5 6" id="KW-0472">Membrane</keyword>
<feature type="transmembrane region" description="Helical" evidence="6">
    <location>
        <begin position="12"/>
        <end position="30"/>
    </location>
</feature>
<feature type="transmembrane region" description="Helical" evidence="6">
    <location>
        <begin position="172"/>
        <end position="193"/>
    </location>
</feature>
<sequence length="208" mass="23419">MDEFVRSLMENYGAFGIGLLMFLENIFPPIPSEIIMPLAGYQAAMGQMSIITVIFAGTVGTVLGILPWYYLGYFFGEDRIIRLSDKFGRWMTMSASDVRAADRWFRRYGYWAVFLGRLVPTVRTLISVPAGLAQMPMPAFLLFSTIGSLIWTSFLAFSGYIMGQNYELIDGYVGPVSNIVVIGIVLLYIYRVATFKPENRRPKAKADL</sequence>
<evidence type="ECO:0000313" key="9">
    <source>
        <dbReference type="Proteomes" id="UP000324738"/>
    </source>
</evidence>
<accession>A0A5B0E345</accession>
<evidence type="ECO:0000256" key="6">
    <source>
        <dbReference type="SAM" id="Phobius"/>
    </source>
</evidence>
<feature type="domain" description="VTT" evidence="7">
    <location>
        <begin position="30"/>
        <end position="160"/>
    </location>
</feature>
<name>A0A5B0E345_9HYPH</name>
<evidence type="ECO:0000256" key="2">
    <source>
        <dbReference type="ARBA" id="ARBA00022475"/>
    </source>
</evidence>
<keyword evidence="2" id="KW-1003">Cell membrane</keyword>
<reference evidence="8 9" key="1">
    <citation type="submission" date="2019-08" db="EMBL/GenBank/DDBJ databases">
        <title>Aureimonas fodiniaquatilis sp. nov., isolated from a coal mine wastewater.</title>
        <authorList>
            <person name="Kim W."/>
        </authorList>
    </citation>
    <scope>NUCLEOTIDE SEQUENCE [LARGE SCALE GENOMIC DNA]</scope>
    <source>
        <strain evidence="8 9">CAU 1482</strain>
    </source>
</reference>
<proteinExistence type="predicted"/>
<feature type="transmembrane region" description="Helical" evidence="6">
    <location>
        <begin position="50"/>
        <end position="70"/>
    </location>
</feature>
<comment type="subcellular location">
    <subcellularLocation>
        <location evidence="1">Cell membrane</location>
        <topology evidence="1">Multi-pass membrane protein</topology>
    </subcellularLocation>
</comment>